<dbReference type="GO" id="GO:0005975">
    <property type="term" value="P:carbohydrate metabolic process"/>
    <property type="evidence" value="ECO:0007669"/>
    <property type="project" value="InterPro"/>
</dbReference>
<dbReference type="AlphaFoldDB" id="A0A3B0X2K7"/>
<proteinExistence type="predicted"/>
<keyword evidence="2" id="KW-0732">Signal</keyword>
<dbReference type="SUPFAM" id="SSF88713">
    <property type="entry name" value="Glycoside hydrolase/deacetylase"/>
    <property type="match status" value="1"/>
</dbReference>
<dbReference type="GO" id="GO:0016810">
    <property type="term" value="F:hydrolase activity, acting on carbon-nitrogen (but not peptide) bonds"/>
    <property type="evidence" value="ECO:0007669"/>
    <property type="project" value="InterPro"/>
</dbReference>
<organism evidence="4">
    <name type="scientific">hydrothermal vent metagenome</name>
    <dbReference type="NCBI Taxonomy" id="652676"/>
    <lineage>
        <taxon>unclassified sequences</taxon>
        <taxon>metagenomes</taxon>
        <taxon>ecological metagenomes</taxon>
    </lineage>
</organism>
<evidence type="ECO:0000313" key="4">
    <source>
        <dbReference type="EMBL" id="VAW58683.1"/>
    </source>
</evidence>
<gene>
    <name evidence="4" type="ORF">MNBD_GAMMA11-2971</name>
</gene>
<sequence length="341" mass="39144">MNKKDLLASFLSKAHLLPAIKYLRSSTSNALCILAYHRIYDMGNEDEFPFDPELISATPDDFETQMRYVKKHFNPITFKHIIDYQNGNTKLPECPVIITFDDGHLDNYTHAFPVLKKLHIPATIFISTEYMDSDKIFWFDWVAYNVYKTRKKELTLNEGSFFLKIGSGISQKRKSVENLLNHLKALGNNERLAALIEIKNTLNVKLENKDRGKSSALQWRQIVEMGENQIEFGSHTVSHPVLSSLSAHELTQELVQSKTVIEQQLGKSVDTIAYPVGGEDEFNQSVIDECKKASYILGISYSPGIEKLPLRDMYRIKRLHVERYTNIHRFKAMLALPGIFK</sequence>
<accession>A0A3B0X2K7</accession>
<feature type="domain" description="NodB homology" evidence="3">
    <location>
        <begin position="94"/>
        <end position="341"/>
    </location>
</feature>
<reference evidence="4" key="1">
    <citation type="submission" date="2018-06" db="EMBL/GenBank/DDBJ databases">
        <authorList>
            <person name="Zhirakovskaya E."/>
        </authorList>
    </citation>
    <scope>NUCLEOTIDE SEQUENCE</scope>
</reference>
<dbReference type="Pfam" id="PF01522">
    <property type="entry name" value="Polysacc_deac_1"/>
    <property type="match status" value="1"/>
</dbReference>
<dbReference type="InterPro" id="IPR002509">
    <property type="entry name" value="NODB_dom"/>
</dbReference>
<name>A0A3B0X2K7_9ZZZZ</name>
<evidence type="ECO:0000256" key="2">
    <source>
        <dbReference type="ARBA" id="ARBA00022729"/>
    </source>
</evidence>
<dbReference type="CDD" id="cd10918">
    <property type="entry name" value="CE4_NodB_like_5s_6s"/>
    <property type="match status" value="1"/>
</dbReference>
<dbReference type="InterPro" id="IPR051398">
    <property type="entry name" value="Polysacch_Deacetylase"/>
</dbReference>
<protein>
    <submittedName>
        <fullName evidence="4">Polysaccharide deacetylase</fullName>
    </submittedName>
</protein>
<dbReference type="InterPro" id="IPR011330">
    <property type="entry name" value="Glyco_hydro/deAcase_b/a-brl"/>
</dbReference>
<evidence type="ECO:0000259" key="3">
    <source>
        <dbReference type="PROSITE" id="PS51677"/>
    </source>
</evidence>
<dbReference type="EMBL" id="UOFG01000045">
    <property type="protein sequence ID" value="VAW58683.1"/>
    <property type="molecule type" value="Genomic_DNA"/>
</dbReference>
<dbReference type="PANTHER" id="PTHR34216:SF3">
    <property type="entry name" value="POLY-BETA-1,6-N-ACETYL-D-GLUCOSAMINE N-DEACETYLASE"/>
    <property type="match status" value="1"/>
</dbReference>
<dbReference type="GO" id="GO:0005576">
    <property type="term" value="C:extracellular region"/>
    <property type="evidence" value="ECO:0007669"/>
    <property type="project" value="UniProtKB-SubCell"/>
</dbReference>
<dbReference type="Gene3D" id="3.20.20.370">
    <property type="entry name" value="Glycoside hydrolase/deacetylase"/>
    <property type="match status" value="1"/>
</dbReference>
<dbReference type="PROSITE" id="PS51677">
    <property type="entry name" value="NODB"/>
    <property type="match status" value="1"/>
</dbReference>
<comment type="subcellular location">
    <subcellularLocation>
        <location evidence="1">Secreted</location>
    </subcellularLocation>
</comment>
<dbReference type="PANTHER" id="PTHR34216">
    <property type="match status" value="1"/>
</dbReference>
<evidence type="ECO:0000256" key="1">
    <source>
        <dbReference type="ARBA" id="ARBA00004613"/>
    </source>
</evidence>